<organism evidence="1 2">
    <name type="scientific">Flaviaesturariibacter amylovorans</name>
    <dbReference type="NCBI Taxonomy" id="1084520"/>
    <lineage>
        <taxon>Bacteria</taxon>
        <taxon>Pseudomonadati</taxon>
        <taxon>Bacteroidota</taxon>
        <taxon>Chitinophagia</taxon>
        <taxon>Chitinophagales</taxon>
        <taxon>Chitinophagaceae</taxon>
        <taxon>Flaviaestuariibacter</taxon>
    </lineage>
</organism>
<reference evidence="2" key="1">
    <citation type="journal article" date="2019" name="Int. J. Syst. Evol. Microbiol.">
        <title>The Global Catalogue of Microorganisms (GCM) 10K type strain sequencing project: providing services to taxonomists for standard genome sequencing and annotation.</title>
        <authorList>
            <consortium name="The Broad Institute Genomics Platform"/>
            <consortium name="The Broad Institute Genome Sequencing Center for Infectious Disease"/>
            <person name="Wu L."/>
            <person name="Ma J."/>
        </authorList>
    </citation>
    <scope>NUCLEOTIDE SEQUENCE [LARGE SCALE GENOMIC DNA]</scope>
    <source>
        <strain evidence="2">JCM 17919</strain>
    </source>
</reference>
<dbReference type="InterPro" id="IPR027417">
    <property type="entry name" value="P-loop_NTPase"/>
</dbReference>
<dbReference type="Pfam" id="PF13481">
    <property type="entry name" value="AAA_25"/>
    <property type="match status" value="1"/>
</dbReference>
<dbReference type="Gene3D" id="3.40.50.300">
    <property type="entry name" value="P-loop containing nucleotide triphosphate hydrolases"/>
    <property type="match status" value="1"/>
</dbReference>
<dbReference type="RefSeq" id="WP_345255150.1">
    <property type="nucleotide sequence ID" value="NZ_BAABGY010000007.1"/>
</dbReference>
<evidence type="ECO:0008006" key="3">
    <source>
        <dbReference type="Google" id="ProtNLM"/>
    </source>
</evidence>
<gene>
    <name evidence="1" type="ORF">GCM10023184_17510</name>
</gene>
<comment type="caution">
    <text evidence="1">The sequence shown here is derived from an EMBL/GenBank/DDBJ whole genome shotgun (WGS) entry which is preliminary data.</text>
</comment>
<keyword evidence="2" id="KW-1185">Reference proteome</keyword>
<proteinExistence type="predicted"/>
<accession>A0ABP8GPF7</accession>
<dbReference type="Proteomes" id="UP001501725">
    <property type="component" value="Unassembled WGS sequence"/>
</dbReference>
<protein>
    <recommendedName>
        <fullName evidence="3">AAA family ATPase</fullName>
    </recommendedName>
</protein>
<dbReference type="SUPFAM" id="SSF52540">
    <property type="entry name" value="P-loop containing nucleoside triphosphate hydrolases"/>
    <property type="match status" value="1"/>
</dbReference>
<evidence type="ECO:0000313" key="2">
    <source>
        <dbReference type="Proteomes" id="UP001501725"/>
    </source>
</evidence>
<sequence length="385" mass="42972">MNSTNEKSASLTGAALTNEYQQGKGTNLDVINPRFDHEFLADPVGEAIAKAANDGRLLIRKTGNKCLDDAKMREAPAQICGSLAYKGELTILFADTGVGKSILAVQMADNVSRGKGTATVLKNEAGPLVTLFVDFELSDKQFENRCSQNFTNHYRFHENFYRVELNPEAELPVGFASFEDHLVHSLEVEIQETGAEFIIIDNITYLSNETEKAKDALPLMKKLNAIKKKYGVAILALAHTPKRDSSRPITVNDLSGSKMLSNFADAIFAIGQSSIDKSIRYIKQLKTRNGEKDYDADNVILCNVVKPTNFLHYEFLSFANESEHLRIIEERERNEVDEQVRAILDIEPEISAYAIAKKLHTGDEHQFQSFKVKITRIVNRLKAAA</sequence>
<dbReference type="EMBL" id="BAABGY010000007">
    <property type="protein sequence ID" value="GAA4327940.1"/>
    <property type="molecule type" value="Genomic_DNA"/>
</dbReference>
<evidence type="ECO:0000313" key="1">
    <source>
        <dbReference type="EMBL" id="GAA4327940.1"/>
    </source>
</evidence>
<name>A0ABP8GPF7_9BACT</name>